<dbReference type="Proteomes" id="UP000634919">
    <property type="component" value="Unassembled WGS sequence"/>
</dbReference>
<organism evidence="1 2">
    <name type="scientific">Comamonas avium</name>
    <dbReference type="NCBI Taxonomy" id="2762231"/>
    <lineage>
        <taxon>Bacteria</taxon>
        <taxon>Pseudomonadati</taxon>
        <taxon>Pseudomonadota</taxon>
        <taxon>Betaproteobacteria</taxon>
        <taxon>Burkholderiales</taxon>
        <taxon>Comamonadaceae</taxon>
        <taxon>Comamonas</taxon>
    </lineage>
</organism>
<dbReference type="EMBL" id="JACSQK010000002">
    <property type="protein sequence ID" value="MBD7959788.1"/>
    <property type="molecule type" value="Genomic_DNA"/>
</dbReference>
<name>A0ABR8S8K3_9BURK</name>
<gene>
    <name evidence="1" type="ORF">H9646_04795</name>
</gene>
<evidence type="ECO:0000313" key="2">
    <source>
        <dbReference type="Proteomes" id="UP000634919"/>
    </source>
</evidence>
<evidence type="ECO:0008006" key="3">
    <source>
        <dbReference type="Google" id="ProtNLM"/>
    </source>
</evidence>
<evidence type="ECO:0000313" key="1">
    <source>
        <dbReference type="EMBL" id="MBD7959788.1"/>
    </source>
</evidence>
<comment type="caution">
    <text evidence="1">The sequence shown here is derived from an EMBL/GenBank/DDBJ whole genome shotgun (WGS) entry which is preliminary data.</text>
</comment>
<keyword evidence="2" id="KW-1185">Reference proteome</keyword>
<protein>
    <recommendedName>
        <fullName evidence="3">DUF2946 domain-containing protein</fullName>
    </recommendedName>
</protein>
<accession>A0ABR8S8K3</accession>
<reference evidence="1 2" key="1">
    <citation type="submission" date="2020-08" db="EMBL/GenBank/DDBJ databases">
        <title>A Genomic Blueprint of the Chicken Gut Microbiome.</title>
        <authorList>
            <person name="Gilroy R."/>
            <person name="Ravi A."/>
            <person name="Getino M."/>
            <person name="Pursley I."/>
            <person name="Horton D.L."/>
            <person name="Alikhan N.-F."/>
            <person name="Baker D."/>
            <person name="Gharbi K."/>
            <person name="Hall N."/>
            <person name="Watson M."/>
            <person name="Adriaenssens E.M."/>
            <person name="Foster-Nyarko E."/>
            <person name="Jarju S."/>
            <person name="Secka A."/>
            <person name="Antonio M."/>
            <person name="Oren A."/>
            <person name="Chaudhuri R."/>
            <person name="La Ragione R.M."/>
            <person name="Hildebrand F."/>
            <person name="Pallen M.J."/>
        </authorList>
    </citation>
    <scope>NUCLEOTIDE SEQUENCE [LARGE SCALE GENOMIC DNA]</scope>
    <source>
        <strain evidence="1 2">Sa2CVA6</strain>
    </source>
</reference>
<sequence>MPSMLFLPASHLSRRTITGVLALWLCVVAAGVWAPLARAHMAAQGVERLCSGEVVPQWAPNPVAHAEHGDAGALHHLIDCPLCLPVLAPPPGVHSSPQHAAPQLVPPEPVATAHMAMPGQWPPARGPPV</sequence>
<proteinExistence type="predicted"/>